<evidence type="ECO:0000256" key="3">
    <source>
        <dbReference type="ARBA" id="ARBA00022801"/>
    </source>
</evidence>
<keyword evidence="3" id="KW-0378">Hydrolase</keyword>
<protein>
    <recommendedName>
        <fullName evidence="5">Prohead serine protease domain-containing protein</fullName>
    </recommendedName>
</protein>
<dbReference type="Proteomes" id="UP000321746">
    <property type="component" value="Unassembled WGS sequence"/>
</dbReference>
<evidence type="ECO:0000259" key="5">
    <source>
        <dbReference type="Pfam" id="PF04586"/>
    </source>
</evidence>
<name>A0A511XP18_9PROT</name>
<comment type="caution">
    <text evidence="6">The sequence shown here is derived from an EMBL/GenBank/DDBJ whole genome shotgun (WGS) entry which is preliminary data.</text>
</comment>
<evidence type="ECO:0000256" key="4">
    <source>
        <dbReference type="SAM" id="MobiDB-lite"/>
    </source>
</evidence>
<dbReference type="InterPro" id="IPR054613">
    <property type="entry name" value="Peptidase_S78_dom"/>
</dbReference>
<gene>
    <name evidence="6" type="ORF">AOE01nite_29320</name>
</gene>
<dbReference type="OrthoDB" id="360430at2"/>
<dbReference type="AlphaFoldDB" id="A0A511XP18"/>
<dbReference type="EMBL" id="BJYG01000050">
    <property type="protein sequence ID" value="GEN64708.1"/>
    <property type="molecule type" value="Genomic_DNA"/>
</dbReference>
<feature type="region of interest" description="Disordered" evidence="4">
    <location>
        <begin position="176"/>
        <end position="203"/>
    </location>
</feature>
<evidence type="ECO:0000313" key="6">
    <source>
        <dbReference type="EMBL" id="GEN64708.1"/>
    </source>
</evidence>
<keyword evidence="7" id="KW-1185">Reference proteome</keyword>
<evidence type="ECO:0000256" key="1">
    <source>
        <dbReference type="ARBA" id="ARBA00022612"/>
    </source>
</evidence>
<keyword evidence="2" id="KW-0645">Protease</keyword>
<dbReference type="RefSeq" id="WP_146891667.1">
    <property type="nucleotide sequence ID" value="NZ_BJYG01000050.1"/>
</dbReference>
<feature type="domain" description="Prohead serine protease" evidence="5">
    <location>
        <begin position="99"/>
        <end position="181"/>
    </location>
</feature>
<dbReference type="GO" id="GO:0008233">
    <property type="term" value="F:peptidase activity"/>
    <property type="evidence" value="ECO:0007669"/>
    <property type="project" value="UniProtKB-KW"/>
</dbReference>
<sequence length="222" mass="24257">MPIITPLRQFRSLVKKGAAIPADLRLRKQLPLADISATGDRRLRFTISTGAIDRDSDTLDPEGWDLTEYRQNPVVLFSHDASGYPVGKSVAVDISDGVLWAEVEFLPVDIPEAGPRAEAVYRMCLSGFLNAASVGFHPVDFEFSADRMDDFGIDFRKQKLLEWSIVTVPANPEALIEPQTTQDDPNIPVTTPDPSLAGEGTPKAARDALIRSLSLRARASAV</sequence>
<proteinExistence type="predicted"/>
<evidence type="ECO:0000256" key="2">
    <source>
        <dbReference type="ARBA" id="ARBA00022670"/>
    </source>
</evidence>
<organism evidence="6 7">
    <name type="scientific">Acetobacter oeni</name>
    <dbReference type="NCBI Taxonomy" id="304077"/>
    <lineage>
        <taxon>Bacteria</taxon>
        <taxon>Pseudomonadati</taxon>
        <taxon>Pseudomonadota</taxon>
        <taxon>Alphaproteobacteria</taxon>
        <taxon>Acetobacterales</taxon>
        <taxon>Acetobacteraceae</taxon>
        <taxon>Acetobacter</taxon>
    </lineage>
</organism>
<dbReference type="GO" id="GO:0006508">
    <property type="term" value="P:proteolysis"/>
    <property type="evidence" value="ECO:0007669"/>
    <property type="project" value="UniProtKB-KW"/>
</dbReference>
<evidence type="ECO:0000313" key="7">
    <source>
        <dbReference type="Proteomes" id="UP000321746"/>
    </source>
</evidence>
<keyword evidence="1" id="KW-1188">Viral release from host cell</keyword>
<dbReference type="Pfam" id="PF04586">
    <property type="entry name" value="Peptidase_S78"/>
    <property type="match status" value="1"/>
</dbReference>
<accession>A0A511XP18</accession>
<feature type="compositionally biased region" description="Polar residues" evidence="4">
    <location>
        <begin position="178"/>
        <end position="193"/>
    </location>
</feature>
<reference evidence="6 7" key="1">
    <citation type="submission" date="2019-07" db="EMBL/GenBank/DDBJ databases">
        <title>Whole genome shotgun sequence of Acetobacter oeni NBRC 105207.</title>
        <authorList>
            <person name="Hosoyama A."/>
            <person name="Uohara A."/>
            <person name="Ohji S."/>
            <person name="Ichikawa N."/>
        </authorList>
    </citation>
    <scope>NUCLEOTIDE SEQUENCE [LARGE SCALE GENOMIC DNA]</scope>
    <source>
        <strain evidence="6 7">NBRC 105207</strain>
    </source>
</reference>